<evidence type="ECO:0000259" key="13">
    <source>
        <dbReference type="Pfam" id="PF14842"/>
    </source>
</evidence>
<keyword evidence="14" id="KW-0969">Cilium</keyword>
<dbReference type="eggNOG" id="COG1536">
    <property type="taxonomic scope" value="Bacteria"/>
</dbReference>
<dbReference type="InterPro" id="IPR028263">
    <property type="entry name" value="FliG_N"/>
</dbReference>
<keyword evidence="15" id="KW-1185">Reference proteome</keyword>
<keyword evidence="9" id="KW-0975">Bacterial flagellum</keyword>
<feature type="domain" description="Flagellar motor switch protein FliG middle" evidence="12">
    <location>
        <begin position="121"/>
        <end position="193"/>
    </location>
</feature>
<keyword evidence="8" id="KW-0472">Membrane</keyword>
<comment type="subcellular location">
    <subcellularLocation>
        <location evidence="1">Bacterial flagellum basal body</location>
    </subcellularLocation>
    <subcellularLocation>
        <location evidence="2">Cell membrane</location>
        <topology evidence="2">Peripheral membrane protein</topology>
        <orientation evidence="2">Cytoplasmic side</orientation>
    </subcellularLocation>
</comment>
<gene>
    <name evidence="14" type="primary">fliG</name>
    <name evidence="14" type="ORF">DW2_06978</name>
</gene>
<dbReference type="PATRIC" id="fig|1317124.6.peg.1414"/>
<dbReference type="PANTHER" id="PTHR30534:SF0">
    <property type="entry name" value="FLAGELLAR MOTOR SWITCH PROTEIN FLIG"/>
    <property type="match status" value="1"/>
</dbReference>
<dbReference type="Gene3D" id="1.10.220.30">
    <property type="match status" value="3"/>
</dbReference>
<dbReference type="SUPFAM" id="SSF48029">
    <property type="entry name" value="FliG"/>
    <property type="match status" value="2"/>
</dbReference>
<name>A0A085TY89_9RHOB</name>
<keyword evidence="5" id="KW-1003">Cell membrane</keyword>
<dbReference type="STRING" id="1317124.DW2_06978"/>
<dbReference type="Proteomes" id="UP000028607">
    <property type="component" value="Unassembled WGS sequence"/>
</dbReference>
<evidence type="ECO:0000313" key="14">
    <source>
        <dbReference type="EMBL" id="KFE35686.1"/>
    </source>
</evidence>
<comment type="function">
    <text evidence="10">FliG is one of three proteins (FliG, FliN, FliM) that forms the rotor-mounted switch complex (C ring), located at the base of the basal body. This complex interacts with the CheY and CheZ chemotaxis proteins, in addition to contacting components of the motor that determine the direction of flagellar rotation.</text>
</comment>
<dbReference type="InterPro" id="IPR011002">
    <property type="entry name" value="FliG_a-hlx"/>
</dbReference>
<sequence>MKSSRDYKKLRGPEKAAILFLCLGEKHGAGLMQKLDDYDIHSITHAISALGTIPADLVEEVMSEFMETAGQGGGLVGSMEMAENMLKGFLPEERVSDIMGEIQGPLVGRNVWENFSALNEQVIANYLKEEHDQTVAAILSKVKPEVASKVLPLLGEERMMEVVERMIGIETVPRYVFQNIEETLQKEFMSSATRHTGPDPQQRMADLFNKLDSKLFDEITQRLEQRIPEAFGAIKAKMFTFDDLCKLDPQSLVKVMRGVEGQTLPLALRGAKKEVRDYFLAALPARSRDMLNEEMTAMGPVRGREVQDAQSALVDYALELARDDEIRIPLDDDDVIID</sequence>
<evidence type="ECO:0000259" key="11">
    <source>
        <dbReference type="Pfam" id="PF01706"/>
    </source>
</evidence>
<reference evidence="14 15" key="2">
    <citation type="journal article" date="2015" name="Antonie Van Leeuwenhoek">
        <title>Thioclava indica sp. nov., isolated from surface seawater of the Indian Ocean.</title>
        <authorList>
            <person name="Liu Y."/>
            <person name="Lai Q."/>
            <person name="Du J."/>
            <person name="Xu H."/>
            <person name="Jiang L."/>
            <person name="Shao Z."/>
        </authorList>
    </citation>
    <scope>NUCLEOTIDE SEQUENCE [LARGE SCALE GENOMIC DNA]</scope>
    <source>
        <strain evidence="14 15">13D2W-2</strain>
    </source>
</reference>
<dbReference type="EMBL" id="AQRC01000004">
    <property type="protein sequence ID" value="KFE35686.1"/>
    <property type="molecule type" value="Genomic_DNA"/>
</dbReference>
<reference evidence="15" key="1">
    <citation type="submission" date="2013-04" db="EMBL/GenBank/DDBJ databases">
        <title>Thioclava sp. 13D2W-2 Genome Sequencing.</title>
        <authorList>
            <person name="Lai Q."/>
            <person name="Li G."/>
            <person name="Shao Z."/>
        </authorList>
    </citation>
    <scope>NUCLEOTIDE SEQUENCE [LARGE SCALE GENOMIC DNA]</scope>
    <source>
        <strain evidence="15">13D2W-2</strain>
    </source>
</reference>
<proteinExistence type="inferred from homology"/>
<evidence type="ECO:0000256" key="8">
    <source>
        <dbReference type="ARBA" id="ARBA00023136"/>
    </source>
</evidence>
<dbReference type="InterPro" id="IPR023087">
    <property type="entry name" value="Flg_Motor_Flig_C"/>
</dbReference>
<feature type="domain" description="Flagellar motor switch protein FliG N-terminal" evidence="13">
    <location>
        <begin position="9"/>
        <end position="105"/>
    </location>
</feature>
<evidence type="ECO:0000256" key="4">
    <source>
        <dbReference type="ARBA" id="ARBA00021870"/>
    </source>
</evidence>
<evidence type="ECO:0000256" key="6">
    <source>
        <dbReference type="ARBA" id="ARBA00022500"/>
    </source>
</evidence>
<keyword evidence="14" id="KW-0966">Cell projection</keyword>
<evidence type="ECO:0000313" key="15">
    <source>
        <dbReference type="Proteomes" id="UP000028607"/>
    </source>
</evidence>
<dbReference type="RefSeq" id="WP_038144887.1">
    <property type="nucleotide sequence ID" value="NZ_AQRC01000004.1"/>
</dbReference>
<keyword evidence="6" id="KW-0145">Chemotaxis</keyword>
<evidence type="ECO:0000256" key="9">
    <source>
        <dbReference type="ARBA" id="ARBA00023143"/>
    </source>
</evidence>
<dbReference type="AlphaFoldDB" id="A0A085TY89"/>
<keyword evidence="14" id="KW-0282">Flagellum</keyword>
<dbReference type="GO" id="GO:0009425">
    <property type="term" value="C:bacterial-type flagellum basal body"/>
    <property type="evidence" value="ECO:0007669"/>
    <property type="project" value="UniProtKB-SubCell"/>
</dbReference>
<evidence type="ECO:0000256" key="5">
    <source>
        <dbReference type="ARBA" id="ARBA00022475"/>
    </source>
</evidence>
<dbReference type="GO" id="GO:0071973">
    <property type="term" value="P:bacterial-type flagellum-dependent cell motility"/>
    <property type="evidence" value="ECO:0007669"/>
    <property type="project" value="InterPro"/>
</dbReference>
<keyword evidence="7" id="KW-0283">Flagellar rotation</keyword>
<accession>A0A085TY89</accession>
<organism evidence="14 15">
    <name type="scientific">Thioclava atlantica</name>
    <dbReference type="NCBI Taxonomy" id="1317124"/>
    <lineage>
        <taxon>Bacteria</taxon>
        <taxon>Pseudomonadati</taxon>
        <taxon>Pseudomonadota</taxon>
        <taxon>Alphaproteobacteria</taxon>
        <taxon>Rhodobacterales</taxon>
        <taxon>Paracoccaceae</taxon>
        <taxon>Thioclava</taxon>
    </lineage>
</organism>
<dbReference type="InterPro" id="IPR000090">
    <property type="entry name" value="Flg_Motor_Flig"/>
</dbReference>
<evidence type="ECO:0000256" key="2">
    <source>
        <dbReference type="ARBA" id="ARBA00004413"/>
    </source>
</evidence>
<evidence type="ECO:0000256" key="3">
    <source>
        <dbReference type="ARBA" id="ARBA00010299"/>
    </source>
</evidence>
<dbReference type="PRINTS" id="PR00954">
    <property type="entry name" value="FLGMOTORFLIG"/>
</dbReference>
<evidence type="ECO:0000256" key="7">
    <source>
        <dbReference type="ARBA" id="ARBA00022779"/>
    </source>
</evidence>
<dbReference type="Pfam" id="PF14841">
    <property type="entry name" value="FliG_M"/>
    <property type="match status" value="1"/>
</dbReference>
<dbReference type="OrthoDB" id="9780302at2"/>
<evidence type="ECO:0000259" key="12">
    <source>
        <dbReference type="Pfam" id="PF14841"/>
    </source>
</evidence>
<dbReference type="Pfam" id="PF01706">
    <property type="entry name" value="FliG_C"/>
    <property type="match status" value="1"/>
</dbReference>
<evidence type="ECO:0000256" key="10">
    <source>
        <dbReference type="ARBA" id="ARBA00025598"/>
    </source>
</evidence>
<dbReference type="GO" id="GO:0003774">
    <property type="term" value="F:cytoskeletal motor activity"/>
    <property type="evidence" value="ECO:0007669"/>
    <property type="project" value="InterPro"/>
</dbReference>
<dbReference type="Pfam" id="PF14842">
    <property type="entry name" value="FliG_N"/>
    <property type="match status" value="1"/>
</dbReference>
<protein>
    <recommendedName>
        <fullName evidence="4">Flagellar motor switch protein FliG</fullName>
    </recommendedName>
</protein>
<dbReference type="GO" id="GO:0006935">
    <property type="term" value="P:chemotaxis"/>
    <property type="evidence" value="ECO:0007669"/>
    <property type="project" value="UniProtKB-KW"/>
</dbReference>
<evidence type="ECO:0000256" key="1">
    <source>
        <dbReference type="ARBA" id="ARBA00004117"/>
    </source>
</evidence>
<comment type="similarity">
    <text evidence="3">Belongs to the FliG family.</text>
</comment>
<dbReference type="PANTHER" id="PTHR30534">
    <property type="entry name" value="FLAGELLAR MOTOR SWITCH PROTEIN FLIG"/>
    <property type="match status" value="1"/>
</dbReference>
<feature type="domain" description="Flagellar motor switch protein FliG C-terminal" evidence="11">
    <location>
        <begin position="222"/>
        <end position="328"/>
    </location>
</feature>
<comment type="caution">
    <text evidence="14">The sequence shown here is derived from an EMBL/GenBank/DDBJ whole genome shotgun (WGS) entry which is preliminary data.</text>
</comment>
<dbReference type="GO" id="GO:0005886">
    <property type="term" value="C:plasma membrane"/>
    <property type="evidence" value="ECO:0007669"/>
    <property type="project" value="UniProtKB-SubCell"/>
</dbReference>
<dbReference type="InterPro" id="IPR032779">
    <property type="entry name" value="FliG_M"/>
</dbReference>